<keyword evidence="5" id="KW-1185">Reference proteome</keyword>
<dbReference type="Pfam" id="PF08327">
    <property type="entry name" value="AHSA1"/>
    <property type="match status" value="1"/>
</dbReference>
<dbReference type="EMBL" id="NPEF02000016">
    <property type="protein sequence ID" value="MDV6236711.1"/>
    <property type="molecule type" value="Genomic_DNA"/>
</dbReference>
<dbReference type="RefSeq" id="WP_100746056.1">
    <property type="nucleotide sequence ID" value="NZ_NPEF02000016.1"/>
</dbReference>
<gene>
    <name evidence="3" type="ORF">CH379_013860</name>
    <name evidence="4" type="ORF">CH379_02925</name>
</gene>
<organism evidence="4">
    <name type="scientific">Leptospira ellisii</name>
    <dbReference type="NCBI Taxonomy" id="2023197"/>
    <lineage>
        <taxon>Bacteria</taxon>
        <taxon>Pseudomonadati</taxon>
        <taxon>Spirochaetota</taxon>
        <taxon>Spirochaetia</taxon>
        <taxon>Leptospirales</taxon>
        <taxon>Leptospiraceae</taxon>
        <taxon>Leptospira</taxon>
    </lineage>
</organism>
<dbReference type="InterPro" id="IPR013538">
    <property type="entry name" value="ASHA1/2-like_C"/>
</dbReference>
<evidence type="ECO:0000313" key="4">
    <source>
        <dbReference type="EMBL" id="PJZ94381.1"/>
    </source>
</evidence>
<accession>A0A2N0BD48</accession>
<protein>
    <submittedName>
        <fullName evidence="4">Polyketide cyclase</fullName>
    </submittedName>
    <submittedName>
        <fullName evidence="3">SRPBCC family protein</fullName>
    </submittedName>
</protein>
<proteinExistence type="inferred from homology"/>
<dbReference type="CDD" id="cd08894">
    <property type="entry name" value="SRPBCC_CalC_Aha1-like_1"/>
    <property type="match status" value="1"/>
</dbReference>
<evidence type="ECO:0000259" key="2">
    <source>
        <dbReference type="Pfam" id="PF08327"/>
    </source>
</evidence>
<evidence type="ECO:0000256" key="1">
    <source>
        <dbReference type="ARBA" id="ARBA00006817"/>
    </source>
</evidence>
<reference evidence="3 5" key="2">
    <citation type="journal article" date="2018" name="Microb. Genom.">
        <title>Deciphering the unexplored Leptospira diversity from soils uncovers genomic evolution to virulence.</title>
        <authorList>
            <person name="Thibeaux R."/>
            <person name="Iraola G."/>
            <person name="Ferres I."/>
            <person name="Bierque E."/>
            <person name="Girault D."/>
            <person name="Soupe-Gilbert M.E."/>
            <person name="Picardeau M."/>
            <person name="Goarant C."/>
        </authorList>
    </citation>
    <scope>NUCLEOTIDE SEQUENCE [LARGE SCALE GENOMIC DNA]</scope>
    <source>
        <strain evidence="3 5">ATI7-C-A5</strain>
    </source>
</reference>
<sequence length="156" mass="18019">MSDPKNTATDSEREVVSVRIVNASKETAFRAWTDPNHLQRWWGPKGFTNTFYEYDLRPGGNWRFTMHGPDGTDYPNHSVFVSIVPAEKLVFDHISGHKFRVTTTFEEESSRKTKVTFRMLFETAEECERSKKYVVQGNEENFDKLETELAGMTNAV</sequence>
<dbReference type="SUPFAM" id="SSF55961">
    <property type="entry name" value="Bet v1-like"/>
    <property type="match status" value="1"/>
</dbReference>
<reference evidence="4" key="1">
    <citation type="submission" date="2017-07" db="EMBL/GenBank/DDBJ databases">
        <title>Leptospira spp. isolated from tropical soils.</title>
        <authorList>
            <person name="Thibeaux R."/>
            <person name="Iraola G."/>
            <person name="Ferres I."/>
            <person name="Bierque E."/>
            <person name="Girault D."/>
            <person name="Soupe-Gilbert M.-E."/>
            <person name="Picardeau M."/>
            <person name="Goarant C."/>
        </authorList>
    </citation>
    <scope>NUCLEOTIDE SEQUENCE [LARGE SCALE GENOMIC DNA]</scope>
    <source>
        <strain evidence="4">ATI7-C-A5</strain>
    </source>
</reference>
<feature type="domain" description="Activator of Hsp90 ATPase homologue 1/2-like C-terminal" evidence="2">
    <location>
        <begin position="22"/>
        <end position="149"/>
    </location>
</feature>
<name>A0A2N0BD48_9LEPT</name>
<dbReference type="EMBL" id="NPEF01000017">
    <property type="protein sequence ID" value="PJZ94381.1"/>
    <property type="molecule type" value="Genomic_DNA"/>
</dbReference>
<comment type="similarity">
    <text evidence="1">Belongs to the AHA1 family.</text>
</comment>
<dbReference type="Proteomes" id="UP000232122">
    <property type="component" value="Unassembled WGS sequence"/>
</dbReference>
<dbReference type="InterPro" id="IPR023393">
    <property type="entry name" value="START-like_dom_sf"/>
</dbReference>
<reference evidence="3" key="3">
    <citation type="submission" date="2023-10" db="EMBL/GenBank/DDBJ databases">
        <authorList>
            <person name="Picardeau M."/>
            <person name="Thibeaux R."/>
        </authorList>
    </citation>
    <scope>NUCLEOTIDE SEQUENCE</scope>
    <source>
        <strain evidence="3">ATI7-C-A5</strain>
    </source>
</reference>
<accession>A0A2N0BNI0</accession>
<dbReference type="OrthoDB" id="118413at2"/>
<comment type="caution">
    <text evidence="4">The sequence shown here is derived from an EMBL/GenBank/DDBJ whole genome shotgun (WGS) entry which is preliminary data.</text>
</comment>
<dbReference type="Gene3D" id="3.30.530.20">
    <property type="match status" value="1"/>
</dbReference>
<evidence type="ECO:0000313" key="3">
    <source>
        <dbReference type="EMBL" id="MDV6236711.1"/>
    </source>
</evidence>
<dbReference type="AlphaFoldDB" id="A0A2N0BD48"/>
<evidence type="ECO:0000313" key="5">
    <source>
        <dbReference type="Proteomes" id="UP000232122"/>
    </source>
</evidence>